<gene>
    <name evidence="3" type="ORF">SAMN05216259_104514</name>
</gene>
<reference evidence="3 4" key="1">
    <citation type="submission" date="2016-10" db="EMBL/GenBank/DDBJ databases">
        <authorList>
            <person name="de Groot N.N."/>
        </authorList>
    </citation>
    <scope>NUCLEOTIDE SEQUENCE [LARGE SCALE GENOMIC DNA]</scope>
    <source>
        <strain evidence="3 4">CGMCC 4.2022</strain>
    </source>
</reference>
<proteinExistence type="predicted"/>
<dbReference type="Proteomes" id="UP000199341">
    <property type="component" value="Unassembled WGS sequence"/>
</dbReference>
<dbReference type="STRING" id="310781.SAMN05216259_104514"/>
<organism evidence="3 4">
    <name type="scientific">Actinacidiphila guanduensis</name>
    <dbReference type="NCBI Taxonomy" id="310781"/>
    <lineage>
        <taxon>Bacteria</taxon>
        <taxon>Bacillati</taxon>
        <taxon>Actinomycetota</taxon>
        <taxon>Actinomycetes</taxon>
        <taxon>Kitasatosporales</taxon>
        <taxon>Streptomycetaceae</taxon>
        <taxon>Actinacidiphila</taxon>
    </lineage>
</organism>
<protein>
    <submittedName>
        <fullName evidence="3">Predicted ATPase</fullName>
    </submittedName>
</protein>
<accession>A0A1H0CDP1</accession>
<evidence type="ECO:0000259" key="2">
    <source>
        <dbReference type="Pfam" id="PF25872"/>
    </source>
</evidence>
<dbReference type="PANTHER" id="PTHR47691:SF3">
    <property type="entry name" value="HTH-TYPE TRANSCRIPTIONAL REGULATOR RV0890C-RELATED"/>
    <property type="match status" value="1"/>
</dbReference>
<evidence type="ECO:0000313" key="3">
    <source>
        <dbReference type="EMBL" id="SDN55933.1"/>
    </source>
</evidence>
<dbReference type="EMBL" id="FNIE01000004">
    <property type="protein sequence ID" value="SDN55933.1"/>
    <property type="molecule type" value="Genomic_DNA"/>
</dbReference>
<name>A0A1H0CDP1_9ACTN</name>
<feature type="domain" description="Winged helix-turn-helix" evidence="2">
    <location>
        <begin position="320"/>
        <end position="384"/>
    </location>
</feature>
<dbReference type="PANTHER" id="PTHR47691">
    <property type="entry name" value="REGULATOR-RELATED"/>
    <property type="match status" value="1"/>
</dbReference>
<dbReference type="InterPro" id="IPR027417">
    <property type="entry name" value="P-loop_NTPase"/>
</dbReference>
<evidence type="ECO:0000256" key="1">
    <source>
        <dbReference type="SAM" id="MobiDB-lite"/>
    </source>
</evidence>
<sequence length="742" mass="78054">MKGNLPPETTSFVGRGPELARLGAALEHHRLVTLTGPGGVGKTRLAQRAAALAGGAPPERFSSGGEPADGTQAPAGAGAADEELPDDELADAELLDEELPARRFDGAPAAPPATLFPDGVWWADLATLDSSYLLLPTVSDAVDLADHSPRMPVEALCEWLADKRLLLVLDSCEHVVEECAHLVGELLTSAPGLTVLATSRRPLGDTVEEIVEVDPLPAGGADALALFGARVTARLGPGPMAEPGAAAAAEAICRRLEGIPLAIELAAAQVGPAPVAEVAERLDSRFDVLSRSDFVWPRRHQALRTTIGWSHELCAPLERLLWARLSVFRGSFDLPAAEAVAAGGPLAAEEVAPLLERLVAQSVLRRTGTAAAERYRMLDTIREYGGAWLRELGETAATRERHAEHFAALAHRADAAWAGPGQLQGYRAVEDAHTDLRAALDHWLDRDPRRAAELAGRLVYFWTCCGHLKEARDYLVRALDRHTVPDGTRTRALIGLGATLALHGDHAGAAKVGAEVAAAAEASGDPDDRIGAACLTGLHGMLTGQAQLAVDTARAALAAAPGSPFDSPDRLRCSLVEVLSLTALGDFEGGRTRALRLREQCVRAGELWARSYLDYQLSVVALFSSAPAEAIGYARTMLESKRLLGDAFGIALGLDLLAAALAADGRAEAAASVYGTGGAYWRSVGHPQRGAPELRAVRERCEQTARAALGDEDFATAFARGAAADLQAAMAASSPTNRAENA</sequence>
<keyword evidence="4" id="KW-1185">Reference proteome</keyword>
<dbReference type="AlphaFoldDB" id="A0A1H0CDP1"/>
<dbReference type="Gene3D" id="3.40.50.300">
    <property type="entry name" value="P-loop containing nucleotide triphosphate hydrolases"/>
    <property type="match status" value="1"/>
</dbReference>
<dbReference type="RefSeq" id="WP_093784253.1">
    <property type="nucleotide sequence ID" value="NZ_FNIE01000004.1"/>
</dbReference>
<dbReference type="OrthoDB" id="499349at2"/>
<dbReference type="SUPFAM" id="SSF52540">
    <property type="entry name" value="P-loop containing nucleoside triphosphate hydrolases"/>
    <property type="match status" value="1"/>
</dbReference>
<dbReference type="InterPro" id="IPR058852">
    <property type="entry name" value="HTH_77"/>
</dbReference>
<dbReference type="Pfam" id="PF25872">
    <property type="entry name" value="HTH_77"/>
    <property type="match status" value="1"/>
</dbReference>
<evidence type="ECO:0000313" key="4">
    <source>
        <dbReference type="Proteomes" id="UP000199341"/>
    </source>
</evidence>
<feature type="region of interest" description="Disordered" evidence="1">
    <location>
        <begin position="50"/>
        <end position="84"/>
    </location>
</feature>